<accession>A0A5C1QEJ7</accession>
<name>A0A5C1QEJ7_9SPIO</name>
<feature type="transmembrane region" description="Helical" evidence="1">
    <location>
        <begin position="80"/>
        <end position="99"/>
    </location>
</feature>
<evidence type="ECO:0000313" key="2">
    <source>
        <dbReference type="EMBL" id="QEN05490.1"/>
    </source>
</evidence>
<feature type="transmembrane region" description="Helical" evidence="1">
    <location>
        <begin position="52"/>
        <end position="73"/>
    </location>
</feature>
<protein>
    <recommendedName>
        <fullName evidence="4">DoxX family protein</fullName>
    </recommendedName>
</protein>
<evidence type="ECO:0000256" key="1">
    <source>
        <dbReference type="SAM" id="Phobius"/>
    </source>
</evidence>
<reference evidence="2 3" key="2">
    <citation type="submission" date="2019-09" db="EMBL/GenBank/DDBJ databases">
        <title>Complete Genome Sequence and Methylome Analysis of free living Spirochaetas.</title>
        <authorList>
            <person name="Leshcheva N."/>
            <person name="Mikheeva N."/>
        </authorList>
    </citation>
    <scope>NUCLEOTIDE SEQUENCE [LARGE SCALE GENOMIC DNA]</scope>
    <source>
        <strain evidence="2 3">P</strain>
    </source>
</reference>
<dbReference type="KEGG" id="sper:EW093_12450"/>
<dbReference type="EMBL" id="CP035807">
    <property type="protein sequence ID" value="QEN05490.1"/>
    <property type="molecule type" value="Genomic_DNA"/>
</dbReference>
<feature type="transmembrane region" description="Helical" evidence="1">
    <location>
        <begin position="12"/>
        <end position="32"/>
    </location>
</feature>
<organism evidence="2 3">
    <name type="scientific">Thiospirochaeta perfilievii</name>
    <dbReference type="NCBI Taxonomy" id="252967"/>
    <lineage>
        <taxon>Bacteria</taxon>
        <taxon>Pseudomonadati</taxon>
        <taxon>Spirochaetota</taxon>
        <taxon>Spirochaetia</taxon>
        <taxon>Spirochaetales</taxon>
        <taxon>Spirochaetaceae</taxon>
        <taxon>Thiospirochaeta</taxon>
    </lineage>
</organism>
<dbReference type="RefSeq" id="WP_149568728.1">
    <property type="nucleotide sequence ID" value="NZ_CP035807.1"/>
</dbReference>
<sequence length="132" mass="14876">MKKNGYLSGQFLIQLAIGLYFALSGLLGIMGYNQGVNQLFNGINKLTGTTNYLPLIISILFALAGSGMILGLFLSIKNSFIYFVVFVLWIVYIIMNFFTDNFIKPNLLIWLKDLSLQLIILAGLWNTTQRIK</sequence>
<evidence type="ECO:0008006" key="4">
    <source>
        <dbReference type="Google" id="ProtNLM"/>
    </source>
</evidence>
<keyword evidence="1" id="KW-0472">Membrane</keyword>
<keyword evidence="3" id="KW-1185">Reference proteome</keyword>
<dbReference type="Proteomes" id="UP000323824">
    <property type="component" value="Chromosome"/>
</dbReference>
<dbReference type="AlphaFoldDB" id="A0A5C1QEJ7"/>
<reference evidence="2 3" key="1">
    <citation type="submission" date="2019-02" db="EMBL/GenBank/DDBJ databases">
        <authorList>
            <person name="Fomenkov A."/>
            <person name="Dubinina G."/>
            <person name="Grabovich M."/>
            <person name="Vincze T."/>
            <person name="Roberts R.J."/>
        </authorList>
    </citation>
    <scope>NUCLEOTIDE SEQUENCE [LARGE SCALE GENOMIC DNA]</scope>
    <source>
        <strain evidence="2 3">P</strain>
    </source>
</reference>
<proteinExistence type="predicted"/>
<dbReference type="OrthoDB" id="370777at2"/>
<gene>
    <name evidence="2" type="ORF">EW093_12450</name>
</gene>
<evidence type="ECO:0000313" key="3">
    <source>
        <dbReference type="Proteomes" id="UP000323824"/>
    </source>
</evidence>
<keyword evidence="1" id="KW-1133">Transmembrane helix</keyword>
<keyword evidence="1" id="KW-0812">Transmembrane</keyword>